<reference evidence="1" key="2">
    <citation type="submission" date="2016-06" db="EMBL/GenBank/DDBJ databases">
        <title>The genome of a short-lived fish provides insights into sex chromosome evolution and the genetic control of aging.</title>
        <authorList>
            <person name="Reichwald K."/>
            <person name="Felder M."/>
            <person name="Petzold A."/>
            <person name="Koch P."/>
            <person name="Groth M."/>
            <person name="Platzer M."/>
        </authorList>
    </citation>
    <scope>NUCLEOTIDE SEQUENCE</scope>
    <source>
        <tissue evidence="1">Brain</tissue>
    </source>
</reference>
<accession>A0A1A8CY88</accession>
<proteinExistence type="predicted"/>
<organism evidence="1">
    <name type="scientific">Nothobranchius kadleci</name>
    <name type="common">African annual killifish</name>
    <dbReference type="NCBI Taxonomy" id="1051664"/>
    <lineage>
        <taxon>Eukaryota</taxon>
        <taxon>Metazoa</taxon>
        <taxon>Chordata</taxon>
        <taxon>Craniata</taxon>
        <taxon>Vertebrata</taxon>
        <taxon>Euteleostomi</taxon>
        <taxon>Actinopterygii</taxon>
        <taxon>Neopterygii</taxon>
        <taxon>Teleostei</taxon>
        <taxon>Neoteleostei</taxon>
        <taxon>Acanthomorphata</taxon>
        <taxon>Ovalentaria</taxon>
        <taxon>Atherinomorphae</taxon>
        <taxon>Cyprinodontiformes</taxon>
        <taxon>Nothobranchiidae</taxon>
        <taxon>Nothobranchius</taxon>
    </lineage>
</organism>
<dbReference type="AlphaFoldDB" id="A0A1A8CY88"/>
<sequence>PHDQIKAWPFELLSGLFLIRNSVRVYSKTNMFVSCTKQRTCDRLKAPLISCPIGGSYTSLIVLLYEFMV</sequence>
<feature type="non-terminal residue" evidence="1">
    <location>
        <position position="1"/>
    </location>
</feature>
<feature type="non-terminal residue" evidence="1">
    <location>
        <position position="69"/>
    </location>
</feature>
<name>A0A1A8CY88_NOTKA</name>
<gene>
    <name evidence="1" type="primary">GIN1</name>
</gene>
<dbReference type="EMBL" id="HADZ01020783">
    <property type="protein sequence ID" value="SBP84724.1"/>
    <property type="molecule type" value="Transcribed_RNA"/>
</dbReference>
<evidence type="ECO:0000313" key="1">
    <source>
        <dbReference type="EMBL" id="SBP84724.1"/>
    </source>
</evidence>
<reference evidence="1" key="1">
    <citation type="submission" date="2016-05" db="EMBL/GenBank/DDBJ databases">
        <authorList>
            <person name="Lavstsen T."/>
            <person name="Jespersen J.S."/>
        </authorList>
    </citation>
    <scope>NUCLEOTIDE SEQUENCE</scope>
    <source>
        <tissue evidence="1">Brain</tissue>
    </source>
</reference>
<protein>
    <submittedName>
        <fullName evidence="1">Gypsy retrotransposon integrase 1</fullName>
    </submittedName>
</protein>